<dbReference type="AlphaFoldDB" id="A0AAX6G3E3"/>
<protein>
    <submittedName>
        <fullName evidence="1">Survival of motor neuron-related-splicing factor 30-like isoform X2</fullName>
    </submittedName>
</protein>
<evidence type="ECO:0000313" key="2">
    <source>
        <dbReference type="EMBL" id="KAJ6829553.1"/>
    </source>
</evidence>
<comment type="caution">
    <text evidence="1">The sequence shown here is derived from an EMBL/GenBank/DDBJ whole genome shotgun (WGS) entry which is preliminary data.</text>
</comment>
<dbReference type="Proteomes" id="UP001140949">
    <property type="component" value="Unassembled WGS sequence"/>
</dbReference>
<keyword evidence="3" id="KW-1185">Reference proteome</keyword>
<proteinExistence type="predicted"/>
<dbReference type="EMBL" id="JANAVB010023246">
    <property type="protein sequence ID" value="KAJ6823256.1"/>
    <property type="molecule type" value="Genomic_DNA"/>
</dbReference>
<gene>
    <name evidence="2" type="ORF">M6B38_357310</name>
    <name evidence="1" type="ORF">M6B38_384475</name>
</gene>
<reference evidence="1" key="2">
    <citation type="submission" date="2023-04" db="EMBL/GenBank/DDBJ databases">
        <authorList>
            <person name="Bruccoleri R.E."/>
            <person name="Oakeley E.J."/>
            <person name="Faust A.-M."/>
            <person name="Dessus-Babus S."/>
            <person name="Altorfer M."/>
            <person name="Burckhardt D."/>
            <person name="Oertli M."/>
            <person name="Naumann U."/>
            <person name="Petersen F."/>
            <person name="Wong J."/>
        </authorList>
    </citation>
    <scope>NUCLEOTIDE SEQUENCE</scope>
    <source>
        <strain evidence="1">GSM-AAB239-AS_SAM_17_03QT</strain>
        <tissue evidence="1">Leaf</tissue>
    </source>
</reference>
<sequence>MPLKKNIALCHRKLQNARRFILSNQRIGLRNLRLCKTSVKMLGSSSKQQKKKQRRCACT</sequence>
<dbReference type="EMBL" id="JANAVB010018399">
    <property type="protein sequence ID" value="KAJ6829553.1"/>
    <property type="molecule type" value="Genomic_DNA"/>
</dbReference>
<accession>A0AAX6G3E3</accession>
<reference evidence="1" key="1">
    <citation type="journal article" date="2023" name="GigaByte">
        <title>Genome assembly of the bearded iris, Iris pallida Lam.</title>
        <authorList>
            <person name="Bruccoleri R.E."/>
            <person name="Oakeley E.J."/>
            <person name="Faust A.M.E."/>
            <person name="Altorfer M."/>
            <person name="Dessus-Babus S."/>
            <person name="Burckhardt D."/>
            <person name="Oertli M."/>
            <person name="Naumann U."/>
            <person name="Petersen F."/>
            <person name="Wong J."/>
        </authorList>
    </citation>
    <scope>NUCLEOTIDE SEQUENCE</scope>
    <source>
        <strain evidence="1">GSM-AAB239-AS_SAM_17_03QT</strain>
    </source>
</reference>
<organism evidence="1 3">
    <name type="scientific">Iris pallida</name>
    <name type="common">Sweet iris</name>
    <dbReference type="NCBI Taxonomy" id="29817"/>
    <lineage>
        <taxon>Eukaryota</taxon>
        <taxon>Viridiplantae</taxon>
        <taxon>Streptophyta</taxon>
        <taxon>Embryophyta</taxon>
        <taxon>Tracheophyta</taxon>
        <taxon>Spermatophyta</taxon>
        <taxon>Magnoliopsida</taxon>
        <taxon>Liliopsida</taxon>
        <taxon>Asparagales</taxon>
        <taxon>Iridaceae</taxon>
        <taxon>Iridoideae</taxon>
        <taxon>Irideae</taxon>
        <taxon>Iris</taxon>
    </lineage>
</organism>
<evidence type="ECO:0000313" key="3">
    <source>
        <dbReference type="Proteomes" id="UP001140949"/>
    </source>
</evidence>
<name>A0AAX6G3E3_IRIPA</name>
<evidence type="ECO:0000313" key="1">
    <source>
        <dbReference type="EMBL" id="KAJ6823256.1"/>
    </source>
</evidence>